<evidence type="ECO:0000256" key="3">
    <source>
        <dbReference type="ARBA" id="ARBA00022722"/>
    </source>
</evidence>
<sequence>MVTRSPISKWQRTRPTTGLSIRTARSSAAASRRRAAWRSRPSDGRQTAQVIVELKDLPDALARGHRLLALDLGEKTIGLALADPGLTVATPLETIRRTKFTKDAEALDKVIAEWRIGGLVLGLPVNMDGSEGPRCQSTRQFARNLEHRGLALPIAFWDERLSTSAVERFLIDGADMTRKRRGEVVDKMAAAYILQGALEALR</sequence>
<evidence type="ECO:0000256" key="5">
    <source>
        <dbReference type="HAMAP-Rule" id="MF_00651"/>
    </source>
</evidence>
<dbReference type="SUPFAM" id="SSF53098">
    <property type="entry name" value="Ribonuclease H-like"/>
    <property type="match status" value="1"/>
</dbReference>
<evidence type="ECO:0000256" key="6">
    <source>
        <dbReference type="SAM" id="MobiDB-lite"/>
    </source>
</evidence>
<dbReference type="OrthoDB" id="9796140at2"/>
<keyword evidence="9" id="KW-1185">Reference proteome</keyword>
<dbReference type="HAMAP" id="MF_00651">
    <property type="entry name" value="Nuclease_YqgF"/>
    <property type="match status" value="1"/>
</dbReference>
<comment type="subcellular location">
    <subcellularLocation>
        <location evidence="5">Cytoplasm</location>
    </subcellularLocation>
</comment>
<organism evidence="8 9">
    <name type="scientific">Hwanghaeella grinnelliae</name>
    <dbReference type="NCBI Taxonomy" id="2500179"/>
    <lineage>
        <taxon>Bacteria</taxon>
        <taxon>Pseudomonadati</taxon>
        <taxon>Pseudomonadota</taxon>
        <taxon>Alphaproteobacteria</taxon>
        <taxon>Rhodospirillales</taxon>
        <taxon>Rhodospirillaceae</taxon>
        <taxon>Hwanghaeella</taxon>
    </lineage>
</organism>
<evidence type="ECO:0000259" key="7">
    <source>
        <dbReference type="SMART" id="SM00732"/>
    </source>
</evidence>
<evidence type="ECO:0000313" key="8">
    <source>
        <dbReference type="EMBL" id="RVU38815.1"/>
    </source>
</evidence>
<dbReference type="Proteomes" id="UP000287447">
    <property type="component" value="Unassembled WGS sequence"/>
</dbReference>
<dbReference type="SMART" id="SM00732">
    <property type="entry name" value="YqgFc"/>
    <property type="match status" value="1"/>
</dbReference>
<dbReference type="AlphaFoldDB" id="A0A3S2Y563"/>
<dbReference type="InterPro" id="IPR006641">
    <property type="entry name" value="YqgF/RNaseH-like_dom"/>
</dbReference>
<dbReference type="Pfam" id="PF03652">
    <property type="entry name" value="RuvX"/>
    <property type="match status" value="1"/>
</dbReference>
<dbReference type="Gene3D" id="3.30.420.140">
    <property type="entry name" value="YqgF/RNase H-like domain"/>
    <property type="match status" value="1"/>
</dbReference>
<evidence type="ECO:0000256" key="2">
    <source>
        <dbReference type="ARBA" id="ARBA00022517"/>
    </source>
</evidence>
<feature type="compositionally biased region" description="Polar residues" evidence="6">
    <location>
        <begin position="1"/>
        <end position="19"/>
    </location>
</feature>
<dbReference type="GO" id="GO:0005829">
    <property type="term" value="C:cytosol"/>
    <property type="evidence" value="ECO:0007669"/>
    <property type="project" value="TreeGrafter"/>
</dbReference>
<dbReference type="EC" id="3.1.-.-" evidence="5"/>
<protein>
    <recommendedName>
        <fullName evidence="5">Putative pre-16S rRNA nuclease</fullName>
        <ecNumber evidence="5">3.1.-.-</ecNumber>
    </recommendedName>
</protein>
<dbReference type="InterPro" id="IPR012337">
    <property type="entry name" value="RNaseH-like_sf"/>
</dbReference>
<keyword evidence="4 5" id="KW-0378">Hydrolase</keyword>
<dbReference type="PANTHER" id="PTHR33317:SF4">
    <property type="entry name" value="POLYNUCLEOTIDYL TRANSFERASE, RIBONUCLEASE H-LIKE SUPERFAMILY PROTEIN"/>
    <property type="match status" value="1"/>
</dbReference>
<dbReference type="CDD" id="cd16964">
    <property type="entry name" value="YqgF"/>
    <property type="match status" value="1"/>
</dbReference>
<keyword evidence="2 5" id="KW-0690">Ribosome biogenesis</keyword>
<keyword evidence="1 5" id="KW-0963">Cytoplasm</keyword>
<feature type="region of interest" description="Disordered" evidence="6">
    <location>
        <begin position="1"/>
        <end position="25"/>
    </location>
</feature>
<gene>
    <name evidence="8" type="primary">ruvX</name>
    <name evidence="8" type="ORF">EOI86_05985</name>
</gene>
<evidence type="ECO:0000256" key="1">
    <source>
        <dbReference type="ARBA" id="ARBA00022490"/>
    </source>
</evidence>
<comment type="similarity">
    <text evidence="5">Belongs to the YqgF HJR family.</text>
</comment>
<dbReference type="GO" id="GO:0016788">
    <property type="term" value="F:hydrolase activity, acting on ester bonds"/>
    <property type="evidence" value="ECO:0007669"/>
    <property type="project" value="UniProtKB-UniRule"/>
</dbReference>
<keyword evidence="3 5" id="KW-0540">Nuclease</keyword>
<dbReference type="PANTHER" id="PTHR33317">
    <property type="entry name" value="POLYNUCLEOTIDYL TRANSFERASE, RIBONUCLEASE H-LIKE SUPERFAMILY PROTEIN"/>
    <property type="match status" value="1"/>
</dbReference>
<dbReference type="GO" id="GO:0004518">
    <property type="term" value="F:nuclease activity"/>
    <property type="evidence" value="ECO:0007669"/>
    <property type="project" value="UniProtKB-KW"/>
</dbReference>
<dbReference type="EMBL" id="SADE01000001">
    <property type="protein sequence ID" value="RVU38815.1"/>
    <property type="molecule type" value="Genomic_DNA"/>
</dbReference>
<dbReference type="InterPro" id="IPR005227">
    <property type="entry name" value="YqgF"/>
</dbReference>
<accession>A0A3S2Y563</accession>
<comment type="caution">
    <text evidence="8">The sequence shown here is derived from an EMBL/GenBank/DDBJ whole genome shotgun (WGS) entry which is preliminary data.</text>
</comment>
<feature type="domain" description="YqgF/RNase H-like" evidence="7">
    <location>
        <begin position="65"/>
        <end position="166"/>
    </location>
</feature>
<dbReference type="NCBIfam" id="TIGR00250">
    <property type="entry name" value="RNAse_H_YqgF"/>
    <property type="match status" value="1"/>
</dbReference>
<reference evidence="9" key="1">
    <citation type="submission" date="2019-01" db="EMBL/GenBank/DDBJ databases">
        <title>Gri0909 isolated from a small marine red alga.</title>
        <authorList>
            <person name="Kim J."/>
            <person name="Jeong S.E."/>
            <person name="Jeon C.O."/>
        </authorList>
    </citation>
    <scope>NUCLEOTIDE SEQUENCE [LARGE SCALE GENOMIC DNA]</scope>
    <source>
        <strain evidence="9">Gri0909</strain>
    </source>
</reference>
<name>A0A3S2Y563_9PROT</name>
<comment type="function">
    <text evidence="5">Could be a nuclease involved in processing of the 5'-end of pre-16S rRNA.</text>
</comment>
<dbReference type="InterPro" id="IPR037027">
    <property type="entry name" value="YqgF/RNaseH-like_dom_sf"/>
</dbReference>
<evidence type="ECO:0000256" key="4">
    <source>
        <dbReference type="ARBA" id="ARBA00022801"/>
    </source>
</evidence>
<evidence type="ECO:0000313" key="9">
    <source>
        <dbReference type="Proteomes" id="UP000287447"/>
    </source>
</evidence>
<proteinExistence type="inferred from homology"/>
<dbReference type="GO" id="GO:0000967">
    <property type="term" value="P:rRNA 5'-end processing"/>
    <property type="evidence" value="ECO:0007669"/>
    <property type="project" value="UniProtKB-UniRule"/>
</dbReference>